<dbReference type="RefSeq" id="WP_316911402.1">
    <property type="nucleotide sequence ID" value="NZ_JAPTGD010000002.1"/>
</dbReference>
<name>A0AAX6NEV3_PRIAR</name>
<dbReference type="Proteomes" id="UP001269400">
    <property type="component" value="Unassembled WGS sequence"/>
</dbReference>
<protein>
    <submittedName>
        <fullName evidence="2">Uncharacterized protein</fullName>
    </submittedName>
</protein>
<accession>A0AAX6NEV3</accession>
<gene>
    <name evidence="2" type="ORF">O0Q50_23680</name>
</gene>
<feature type="transmembrane region" description="Helical" evidence="1">
    <location>
        <begin position="31"/>
        <end position="50"/>
    </location>
</feature>
<keyword evidence="1" id="KW-0472">Membrane</keyword>
<comment type="caution">
    <text evidence="2">The sequence shown here is derived from an EMBL/GenBank/DDBJ whole genome shotgun (WGS) entry which is preliminary data.</text>
</comment>
<evidence type="ECO:0000256" key="1">
    <source>
        <dbReference type="SAM" id="Phobius"/>
    </source>
</evidence>
<evidence type="ECO:0000313" key="2">
    <source>
        <dbReference type="EMBL" id="MDU9694190.1"/>
    </source>
</evidence>
<reference evidence="2" key="1">
    <citation type="journal article" date="2022" name="J Environ Chem Eng">
        <title>Biodegradation of petroleum oil using a constructed nonpathogenic and heavy metal-tolerant bacterial consortium isolated from marine sponges.</title>
        <authorList>
            <person name="Dechsakulwatana C."/>
            <person name="Rungsihiranrut A."/>
            <person name="Muangchinda C."/>
            <person name="Ningthoujam R."/>
            <person name="Klankeo P."/>
            <person name="Pinyakong O."/>
        </authorList>
    </citation>
    <scope>NUCLEOTIDE SEQUENCE</scope>
    <source>
        <strain evidence="2">TL01-2</strain>
    </source>
</reference>
<keyword evidence="1" id="KW-0812">Transmembrane</keyword>
<evidence type="ECO:0000313" key="3">
    <source>
        <dbReference type="Proteomes" id="UP001269400"/>
    </source>
</evidence>
<sequence length="56" mass="6427">MKTLKHNFHLVITLCLAFFLIFYLFFFAETYLPFLASVAIIAVAILVVSTRNSDEI</sequence>
<organism evidence="2 3">
    <name type="scientific">Priestia aryabhattai</name>
    <name type="common">Bacillus aryabhattai</name>
    <dbReference type="NCBI Taxonomy" id="412384"/>
    <lineage>
        <taxon>Bacteria</taxon>
        <taxon>Bacillati</taxon>
        <taxon>Bacillota</taxon>
        <taxon>Bacilli</taxon>
        <taxon>Bacillales</taxon>
        <taxon>Bacillaceae</taxon>
        <taxon>Priestia</taxon>
    </lineage>
</organism>
<dbReference type="AlphaFoldDB" id="A0AAX6NEV3"/>
<dbReference type="EMBL" id="JAPTGD010000002">
    <property type="protein sequence ID" value="MDU9694190.1"/>
    <property type="molecule type" value="Genomic_DNA"/>
</dbReference>
<proteinExistence type="predicted"/>
<keyword evidence="1" id="KW-1133">Transmembrane helix</keyword>
<feature type="transmembrane region" description="Helical" evidence="1">
    <location>
        <begin position="7"/>
        <end position="25"/>
    </location>
</feature>
<reference evidence="2" key="2">
    <citation type="submission" date="2022-12" db="EMBL/GenBank/DDBJ databases">
        <authorList>
            <person name="Dechsakulwatana C."/>
            <person name="Rungsihiranrut A."/>
            <person name="Muangchinda C."/>
            <person name="Ningthoujam R."/>
            <person name="Klankeo P."/>
            <person name="Pinyakong O."/>
        </authorList>
    </citation>
    <scope>NUCLEOTIDE SEQUENCE</scope>
    <source>
        <strain evidence="2">TL01-2</strain>
    </source>
</reference>